<proteinExistence type="predicted"/>
<feature type="transmembrane region" description="Helical" evidence="2">
    <location>
        <begin position="266"/>
        <end position="285"/>
    </location>
</feature>
<dbReference type="AlphaFoldDB" id="A0A8H6M8Z7"/>
<evidence type="ECO:0000256" key="1">
    <source>
        <dbReference type="SAM" id="MobiDB-lite"/>
    </source>
</evidence>
<gene>
    <name evidence="3" type="ORF">DFP72DRAFT_1169080</name>
</gene>
<feature type="compositionally biased region" description="Polar residues" evidence="1">
    <location>
        <begin position="349"/>
        <end position="358"/>
    </location>
</feature>
<feature type="compositionally biased region" description="Basic and acidic residues" evidence="1">
    <location>
        <begin position="359"/>
        <end position="371"/>
    </location>
</feature>
<accession>A0A8H6M8Z7</accession>
<feature type="transmembrane region" description="Helical" evidence="2">
    <location>
        <begin position="68"/>
        <end position="88"/>
    </location>
</feature>
<organism evidence="3 4">
    <name type="scientific">Ephemerocybe angulata</name>
    <dbReference type="NCBI Taxonomy" id="980116"/>
    <lineage>
        <taxon>Eukaryota</taxon>
        <taxon>Fungi</taxon>
        <taxon>Dikarya</taxon>
        <taxon>Basidiomycota</taxon>
        <taxon>Agaricomycotina</taxon>
        <taxon>Agaricomycetes</taxon>
        <taxon>Agaricomycetidae</taxon>
        <taxon>Agaricales</taxon>
        <taxon>Agaricineae</taxon>
        <taxon>Psathyrellaceae</taxon>
        <taxon>Ephemerocybe</taxon>
    </lineage>
</organism>
<feature type="transmembrane region" description="Helical" evidence="2">
    <location>
        <begin position="23"/>
        <end position="47"/>
    </location>
</feature>
<evidence type="ECO:0000313" key="4">
    <source>
        <dbReference type="Proteomes" id="UP000521943"/>
    </source>
</evidence>
<feature type="region of interest" description="Disordered" evidence="1">
    <location>
        <begin position="342"/>
        <end position="371"/>
    </location>
</feature>
<keyword evidence="2" id="KW-1133">Transmembrane helix</keyword>
<evidence type="ECO:0000256" key="2">
    <source>
        <dbReference type="SAM" id="Phobius"/>
    </source>
</evidence>
<name>A0A8H6M8Z7_9AGAR</name>
<sequence length="371" mass="40570">MSSATKSYRPPNVPPLYYKNHKYGFIGVQLALALYGVAATLFIQCFVADMRVLLGPGGSNRRTKRLQIVYICALFTCGTLFMAADVWANTVGTLDYSNFPGGSYGWAMANYNQPVFMLGQAPFAVTNWLANGFMLYRCYVVFSMTSGLMYILALPFLLYLASIATAIAVLVQTNVPNSSIFSLLKLGRLTLGNFSINAALNTIITALISVRLIIHQLTIKRTMGTDSDSLKLYTSLWTILVESSALYAVFSLMFIVTFGVNHPSGTMFLPILGQIQVIAPLLVALRISRGRALTTQSMKSTSRPMTTMQFDDPDHPARSEGQHLSTIDNHISRQGVVETQVSLGGLSGAESTDNSRTYSSEDEKGKVKAEV</sequence>
<feature type="transmembrane region" description="Helical" evidence="2">
    <location>
        <begin position="115"/>
        <end position="136"/>
    </location>
</feature>
<feature type="transmembrane region" description="Helical" evidence="2">
    <location>
        <begin position="191"/>
        <end position="214"/>
    </location>
</feature>
<comment type="caution">
    <text evidence="3">The sequence shown here is derived from an EMBL/GenBank/DDBJ whole genome shotgun (WGS) entry which is preliminary data.</text>
</comment>
<evidence type="ECO:0000313" key="3">
    <source>
        <dbReference type="EMBL" id="KAF6756486.1"/>
    </source>
</evidence>
<feature type="transmembrane region" description="Helical" evidence="2">
    <location>
        <begin position="235"/>
        <end position="260"/>
    </location>
</feature>
<dbReference type="EMBL" id="JACGCI010000026">
    <property type="protein sequence ID" value="KAF6756486.1"/>
    <property type="molecule type" value="Genomic_DNA"/>
</dbReference>
<reference evidence="3 4" key="1">
    <citation type="submission" date="2020-07" db="EMBL/GenBank/DDBJ databases">
        <title>Comparative genomics of pyrophilous fungi reveals a link between fire events and developmental genes.</title>
        <authorList>
            <consortium name="DOE Joint Genome Institute"/>
            <person name="Steindorff A.S."/>
            <person name="Carver A."/>
            <person name="Calhoun S."/>
            <person name="Stillman K."/>
            <person name="Liu H."/>
            <person name="Lipzen A."/>
            <person name="Pangilinan J."/>
            <person name="Labutti K."/>
            <person name="Bruns T.D."/>
            <person name="Grigoriev I.V."/>
        </authorList>
    </citation>
    <scope>NUCLEOTIDE SEQUENCE [LARGE SCALE GENOMIC DNA]</scope>
    <source>
        <strain evidence="3 4">CBS 144469</strain>
    </source>
</reference>
<keyword evidence="2" id="KW-0812">Transmembrane</keyword>
<feature type="transmembrane region" description="Helical" evidence="2">
    <location>
        <begin position="148"/>
        <end position="171"/>
    </location>
</feature>
<dbReference type="OrthoDB" id="3267806at2759"/>
<keyword evidence="2" id="KW-0472">Membrane</keyword>
<dbReference type="Proteomes" id="UP000521943">
    <property type="component" value="Unassembled WGS sequence"/>
</dbReference>
<protein>
    <submittedName>
        <fullName evidence="3">Uncharacterized protein</fullName>
    </submittedName>
</protein>
<keyword evidence="4" id="KW-1185">Reference proteome</keyword>